<dbReference type="EMBL" id="AFGF01000251">
    <property type="protein sequence ID" value="EGO62039.1"/>
    <property type="molecule type" value="Genomic_DNA"/>
</dbReference>
<comment type="catalytic activity">
    <reaction evidence="10">
        <text>L-threonyl-[protein] + FAD = FMN-L-threonyl-[protein] + AMP + H(+)</text>
        <dbReference type="Rhea" id="RHEA:36847"/>
        <dbReference type="Rhea" id="RHEA-COMP:11060"/>
        <dbReference type="Rhea" id="RHEA-COMP:11061"/>
        <dbReference type="ChEBI" id="CHEBI:15378"/>
        <dbReference type="ChEBI" id="CHEBI:30013"/>
        <dbReference type="ChEBI" id="CHEBI:57692"/>
        <dbReference type="ChEBI" id="CHEBI:74257"/>
        <dbReference type="ChEBI" id="CHEBI:456215"/>
        <dbReference type="EC" id="2.7.1.180"/>
    </reaction>
</comment>
<keyword evidence="11" id="KW-0449">Lipoprotein</keyword>
<keyword evidence="7" id="KW-0274">FAD</keyword>
<comment type="caution">
    <text evidence="11">The sequence shown here is derived from an EMBL/GenBank/DDBJ whole genome shotgun (WGS) entry which is preliminary data.</text>
</comment>
<evidence type="ECO:0000256" key="6">
    <source>
        <dbReference type="ARBA" id="ARBA00022723"/>
    </source>
</evidence>
<evidence type="ECO:0000256" key="5">
    <source>
        <dbReference type="ARBA" id="ARBA00022679"/>
    </source>
</evidence>
<dbReference type="InterPro" id="IPR003374">
    <property type="entry name" value="ApbE-like_sf"/>
</dbReference>
<evidence type="ECO:0000313" key="12">
    <source>
        <dbReference type="Proteomes" id="UP000003240"/>
    </source>
</evidence>
<dbReference type="PANTHER" id="PTHR30040">
    <property type="entry name" value="THIAMINE BIOSYNTHESIS LIPOPROTEIN APBE"/>
    <property type="match status" value="1"/>
</dbReference>
<sequence>MAKGYTGDMVIQLLRERGVTSAIINLGGNVQTIGTKPDGTRWRIGVKAPNAEDNFAILEVVDSAVVTSGGYERYFTDETGKVYWHILDPSTGKPADRGLSSVTIVGPEGRMCDSLSTALFVMGVEEAAAYWRKKGGFEMILYTQDNTILITEGLVDSFTLRDAFAQLPVTVIRP</sequence>
<dbReference type="GO" id="GO:0016740">
    <property type="term" value="F:transferase activity"/>
    <property type="evidence" value="ECO:0007669"/>
    <property type="project" value="UniProtKB-KW"/>
</dbReference>
<protein>
    <recommendedName>
        <fullName evidence="3">FAD:protein FMN transferase</fullName>
        <ecNumber evidence="2">2.7.1.180</ecNumber>
    </recommendedName>
    <alternativeName>
        <fullName evidence="9">Flavin transferase</fullName>
    </alternativeName>
</protein>
<evidence type="ECO:0000256" key="4">
    <source>
        <dbReference type="ARBA" id="ARBA00022630"/>
    </source>
</evidence>
<dbReference type="Proteomes" id="UP000003240">
    <property type="component" value="Unassembled WGS sequence"/>
</dbReference>
<dbReference type="SUPFAM" id="SSF143631">
    <property type="entry name" value="ApbE-like"/>
    <property type="match status" value="1"/>
</dbReference>
<proteinExistence type="predicted"/>
<dbReference type="Pfam" id="PF02424">
    <property type="entry name" value="ApbE"/>
    <property type="match status" value="1"/>
</dbReference>
<evidence type="ECO:0000256" key="9">
    <source>
        <dbReference type="ARBA" id="ARBA00031306"/>
    </source>
</evidence>
<dbReference type="RefSeq" id="WP_004099366.1">
    <property type="nucleotide sequence ID" value="NZ_AFGF01000251.1"/>
</dbReference>
<keyword evidence="6" id="KW-0479">Metal-binding</keyword>
<dbReference type="InterPro" id="IPR024932">
    <property type="entry name" value="ApbE"/>
</dbReference>
<gene>
    <name evidence="11" type="ORF">ALO_20222</name>
</gene>
<dbReference type="EC" id="2.7.1.180" evidence="2"/>
<dbReference type="STRING" id="1009370.ALO_20222"/>
<dbReference type="Gene3D" id="3.10.520.10">
    <property type="entry name" value="ApbE-like domains"/>
    <property type="match status" value="1"/>
</dbReference>
<evidence type="ECO:0000256" key="2">
    <source>
        <dbReference type="ARBA" id="ARBA00011955"/>
    </source>
</evidence>
<evidence type="ECO:0000256" key="3">
    <source>
        <dbReference type="ARBA" id="ARBA00016337"/>
    </source>
</evidence>
<organism evidence="11 12">
    <name type="scientific">Acetonema longum DSM 6540</name>
    <dbReference type="NCBI Taxonomy" id="1009370"/>
    <lineage>
        <taxon>Bacteria</taxon>
        <taxon>Bacillati</taxon>
        <taxon>Bacillota</taxon>
        <taxon>Negativicutes</taxon>
        <taxon>Acetonemataceae</taxon>
        <taxon>Acetonema</taxon>
    </lineage>
</organism>
<evidence type="ECO:0000256" key="7">
    <source>
        <dbReference type="ARBA" id="ARBA00022827"/>
    </source>
</evidence>
<dbReference type="PANTHER" id="PTHR30040:SF2">
    <property type="entry name" value="FAD:PROTEIN FMN TRANSFERASE"/>
    <property type="match status" value="1"/>
</dbReference>
<keyword evidence="4" id="KW-0285">Flavoprotein</keyword>
<dbReference type="AlphaFoldDB" id="F7NPJ9"/>
<evidence type="ECO:0000256" key="8">
    <source>
        <dbReference type="ARBA" id="ARBA00022842"/>
    </source>
</evidence>
<accession>F7NPJ9</accession>
<evidence type="ECO:0000256" key="1">
    <source>
        <dbReference type="ARBA" id="ARBA00001946"/>
    </source>
</evidence>
<dbReference type="GO" id="GO:0046872">
    <property type="term" value="F:metal ion binding"/>
    <property type="evidence" value="ECO:0007669"/>
    <property type="project" value="UniProtKB-KW"/>
</dbReference>
<dbReference type="eggNOG" id="COG1477">
    <property type="taxonomic scope" value="Bacteria"/>
</dbReference>
<keyword evidence="12" id="KW-1185">Reference proteome</keyword>
<evidence type="ECO:0000313" key="11">
    <source>
        <dbReference type="EMBL" id="EGO62039.1"/>
    </source>
</evidence>
<name>F7NPJ9_9FIRM</name>
<keyword evidence="8" id="KW-0460">Magnesium</keyword>
<comment type="cofactor">
    <cofactor evidence="1">
        <name>Mg(2+)</name>
        <dbReference type="ChEBI" id="CHEBI:18420"/>
    </cofactor>
</comment>
<evidence type="ECO:0000256" key="10">
    <source>
        <dbReference type="ARBA" id="ARBA00048540"/>
    </source>
</evidence>
<reference evidence="11 12" key="1">
    <citation type="journal article" date="2011" name="EMBO J.">
        <title>Structural diversity of bacterial flagellar motors.</title>
        <authorList>
            <person name="Chen S."/>
            <person name="Beeby M."/>
            <person name="Murphy G.E."/>
            <person name="Leadbetter J.R."/>
            <person name="Hendrixson D.R."/>
            <person name="Briegel A."/>
            <person name="Li Z."/>
            <person name="Shi J."/>
            <person name="Tocheva E.I."/>
            <person name="Muller A."/>
            <person name="Dobro M.J."/>
            <person name="Jensen G.J."/>
        </authorList>
    </citation>
    <scope>NUCLEOTIDE SEQUENCE [LARGE SCALE GENOMIC DNA]</scope>
    <source>
        <strain evidence="11 12">DSM 6540</strain>
    </source>
</reference>
<keyword evidence="5" id="KW-0808">Transferase</keyword>